<keyword evidence="2" id="KW-1185">Reference proteome</keyword>
<gene>
    <name evidence="1" type="ORF">GOODEAATRI_034571</name>
</gene>
<comment type="caution">
    <text evidence="1">The sequence shown here is derived from an EMBL/GenBank/DDBJ whole genome shotgun (WGS) entry which is preliminary data.</text>
</comment>
<evidence type="ECO:0000313" key="1">
    <source>
        <dbReference type="EMBL" id="MEQ2183610.1"/>
    </source>
</evidence>
<accession>A0ABV0PJG7</accession>
<dbReference type="Proteomes" id="UP001476798">
    <property type="component" value="Unassembled WGS sequence"/>
</dbReference>
<protein>
    <submittedName>
        <fullName evidence="1">Uncharacterized protein</fullName>
    </submittedName>
</protein>
<reference evidence="1 2" key="1">
    <citation type="submission" date="2021-06" db="EMBL/GenBank/DDBJ databases">
        <authorList>
            <person name="Palmer J.M."/>
        </authorList>
    </citation>
    <scope>NUCLEOTIDE SEQUENCE [LARGE SCALE GENOMIC DNA]</scope>
    <source>
        <strain evidence="1 2">GA_2019</strain>
        <tissue evidence="1">Muscle</tissue>
    </source>
</reference>
<sequence length="117" mass="13243">MGSAVPTLRSCSTHLPVPCWLHPFLWVLHTIHHDQLATNMPSASTTGDTVPVIIKMYRVPEGVTPSLPLISHRHKGCVLLEVQVELQLTLHFQLYNFFLLFNFFLASCSCNFKELIV</sequence>
<dbReference type="EMBL" id="JAHRIO010079329">
    <property type="protein sequence ID" value="MEQ2183610.1"/>
    <property type="molecule type" value="Genomic_DNA"/>
</dbReference>
<organism evidence="1 2">
    <name type="scientific">Goodea atripinnis</name>
    <dbReference type="NCBI Taxonomy" id="208336"/>
    <lineage>
        <taxon>Eukaryota</taxon>
        <taxon>Metazoa</taxon>
        <taxon>Chordata</taxon>
        <taxon>Craniata</taxon>
        <taxon>Vertebrata</taxon>
        <taxon>Euteleostomi</taxon>
        <taxon>Actinopterygii</taxon>
        <taxon>Neopterygii</taxon>
        <taxon>Teleostei</taxon>
        <taxon>Neoteleostei</taxon>
        <taxon>Acanthomorphata</taxon>
        <taxon>Ovalentaria</taxon>
        <taxon>Atherinomorphae</taxon>
        <taxon>Cyprinodontiformes</taxon>
        <taxon>Goodeidae</taxon>
        <taxon>Goodea</taxon>
    </lineage>
</organism>
<proteinExistence type="predicted"/>
<evidence type="ECO:0000313" key="2">
    <source>
        <dbReference type="Proteomes" id="UP001476798"/>
    </source>
</evidence>
<name>A0ABV0PJG7_9TELE</name>